<proteinExistence type="evidence at transcript level"/>
<dbReference type="AlphaFoldDB" id="A0A6F9DVN5"/>
<protein>
    <submittedName>
        <fullName evidence="1">Uromodulin-like</fullName>
    </submittedName>
</protein>
<reference evidence="1" key="1">
    <citation type="submission" date="2020-04" db="EMBL/GenBank/DDBJ databases">
        <authorList>
            <person name="Neveu A P."/>
        </authorList>
    </citation>
    <scope>NUCLEOTIDE SEQUENCE</scope>
    <source>
        <tissue evidence="1">Whole embryo</tissue>
    </source>
</reference>
<name>A0A6F9DVN5_9ASCI</name>
<organism evidence="1">
    <name type="scientific">Phallusia mammillata</name>
    <dbReference type="NCBI Taxonomy" id="59560"/>
    <lineage>
        <taxon>Eukaryota</taxon>
        <taxon>Metazoa</taxon>
        <taxon>Chordata</taxon>
        <taxon>Tunicata</taxon>
        <taxon>Ascidiacea</taxon>
        <taxon>Phlebobranchia</taxon>
        <taxon>Ascidiidae</taxon>
        <taxon>Phallusia</taxon>
    </lineage>
</organism>
<dbReference type="Gene3D" id="2.10.25.10">
    <property type="entry name" value="Laminin"/>
    <property type="match status" value="1"/>
</dbReference>
<gene>
    <name evidence="1" type="primary">Umod-001</name>
</gene>
<sequence>MNTCQETHDNDCKIDCPPMDQPAKRSITDETDDATKKISLGPFVLAPELDSDDQLVCNKEELGCSHMCGIDTTGVAYCYCPQGFVFMNDGITCLEINRKSSLKI</sequence>
<evidence type="ECO:0000313" key="1">
    <source>
        <dbReference type="EMBL" id="CAB3267504.1"/>
    </source>
</evidence>
<dbReference type="SUPFAM" id="SSF57196">
    <property type="entry name" value="EGF/Laminin"/>
    <property type="match status" value="1"/>
</dbReference>
<dbReference type="EMBL" id="LR791642">
    <property type="protein sequence ID" value="CAB3267504.1"/>
    <property type="molecule type" value="mRNA"/>
</dbReference>
<accession>A0A6F9DVN5</accession>